<keyword evidence="3" id="KW-1185">Reference proteome</keyword>
<feature type="region of interest" description="Disordered" evidence="1">
    <location>
        <begin position="67"/>
        <end position="90"/>
    </location>
</feature>
<name>A0A4S8MJ66_DENBC</name>
<evidence type="ECO:0000256" key="1">
    <source>
        <dbReference type="SAM" id="MobiDB-lite"/>
    </source>
</evidence>
<dbReference type="AlphaFoldDB" id="A0A4S8MJ66"/>
<evidence type="ECO:0000313" key="3">
    <source>
        <dbReference type="Proteomes" id="UP000297245"/>
    </source>
</evidence>
<evidence type="ECO:0000313" key="2">
    <source>
        <dbReference type="EMBL" id="THV02813.1"/>
    </source>
</evidence>
<feature type="compositionally biased region" description="Basic and acidic residues" evidence="1">
    <location>
        <begin position="71"/>
        <end position="90"/>
    </location>
</feature>
<dbReference type="Proteomes" id="UP000297245">
    <property type="component" value="Unassembled WGS sequence"/>
</dbReference>
<protein>
    <submittedName>
        <fullName evidence="2">Uncharacterized protein</fullName>
    </submittedName>
</protein>
<reference evidence="2 3" key="1">
    <citation type="journal article" date="2019" name="Nat. Ecol. Evol.">
        <title>Megaphylogeny resolves global patterns of mushroom evolution.</title>
        <authorList>
            <person name="Varga T."/>
            <person name="Krizsan K."/>
            <person name="Foldi C."/>
            <person name="Dima B."/>
            <person name="Sanchez-Garcia M."/>
            <person name="Sanchez-Ramirez S."/>
            <person name="Szollosi G.J."/>
            <person name="Szarkandi J.G."/>
            <person name="Papp V."/>
            <person name="Albert L."/>
            <person name="Andreopoulos W."/>
            <person name="Angelini C."/>
            <person name="Antonin V."/>
            <person name="Barry K.W."/>
            <person name="Bougher N.L."/>
            <person name="Buchanan P."/>
            <person name="Buyck B."/>
            <person name="Bense V."/>
            <person name="Catcheside P."/>
            <person name="Chovatia M."/>
            <person name="Cooper J."/>
            <person name="Damon W."/>
            <person name="Desjardin D."/>
            <person name="Finy P."/>
            <person name="Geml J."/>
            <person name="Haridas S."/>
            <person name="Hughes K."/>
            <person name="Justo A."/>
            <person name="Karasinski D."/>
            <person name="Kautmanova I."/>
            <person name="Kiss B."/>
            <person name="Kocsube S."/>
            <person name="Kotiranta H."/>
            <person name="LaButti K.M."/>
            <person name="Lechner B.E."/>
            <person name="Liimatainen K."/>
            <person name="Lipzen A."/>
            <person name="Lukacs Z."/>
            <person name="Mihaltcheva S."/>
            <person name="Morgado L.N."/>
            <person name="Niskanen T."/>
            <person name="Noordeloos M.E."/>
            <person name="Ohm R.A."/>
            <person name="Ortiz-Santana B."/>
            <person name="Ovrebo C."/>
            <person name="Racz N."/>
            <person name="Riley R."/>
            <person name="Savchenko A."/>
            <person name="Shiryaev A."/>
            <person name="Soop K."/>
            <person name="Spirin V."/>
            <person name="Szebenyi C."/>
            <person name="Tomsovsky M."/>
            <person name="Tulloss R.E."/>
            <person name="Uehling J."/>
            <person name="Grigoriev I.V."/>
            <person name="Vagvolgyi C."/>
            <person name="Papp T."/>
            <person name="Martin F.M."/>
            <person name="Miettinen O."/>
            <person name="Hibbett D.S."/>
            <person name="Nagy L.G."/>
        </authorList>
    </citation>
    <scope>NUCLEOTIDE SEQUENCE [LARGE SCALE GENOMIC DNA]</scope>
    <source>
        <strain evidence="2 3">CBS 962.96</strain>
    </source>
</reference>
<dbReference type="EMBL" id="ML179073">
    <property type="protein sequence ID" value="THV02813.1"/>
    <property type="molecule type" value="Genomic_DNA"/>
</dbReference>
<gene>
    <name evidence="2" type="ORF">K435DRAFT_321041</name>
</gene>
<organism evidence="2 3">
    <name type="scientific">Dendrothele bispora (strain CBS 962.96)</name>
    <dbReference type="NCBI Taxonomy" id="1314807"/>
    <lineage>
        <taxon>Eukaryota</taxon>
        <taxon>Fungi</taxon>
        <taxon>Dikarya</taxon>
        <taxon>Basidiomycota</taxon>
        <taxon>Agaricomycotina</taxon>
        <taxon>Agaricomycetes</taxon>
        <taxon>Agaricomycetidae</taxon>
        <taxon>Agaricales</taxon>
        <taxon>Agaricales incertae sedis</taxon>
        <taxon>Dendrothele</taxon>
    </lineage>
</organism>
<sequence length="90" mass="9887">MADRDQPASTGLFSGVLNYVTKEVGSFVTNATGGVITVVRYPALFFLRSVTNVQVHRTLAIPIKRVSNHVASREKPPQNPTKRKETPLLP</sequence>
<dbReference type="OrthoDB" id="3256736at2759"/>
<proteinExistence type="predicted"/>
<accession>A0A4S8MJ66</accession>